<name>A0A2N3Y1D3_SACSN</name>
<dbReference type="Proteomes" id="UP000233786">
    <property type="component" value="Unassembled WGS sequence"/>
</dbReference>
<gene>
    <name evidence="2" type="ORF">A8926_4528</name>
</gene>
<dbReference type="Pfam" id="PF24696">
    <property type="entry name" value="UGSC"/>
    <property type="match status" value="1"/>
</dbReference>
<protein>
    <recommendedName>
        <fullName evidence="1">UGSC-like domain-containing protein</fullName>
    </recommendedName>
</protein>
<dbReference type="RefSeq" id="WP_010309095.1">
    <property type="nucleotide sequence ID" value="NZ_CP061007.1"/>
</dbReference>
<dbReference type="OrthoDB" id="2990547at2"/>
<evidence type="ECO:0000259" key="1">
    <source>
        <dbReference type="Pfam" id="PF24696"/>
    </source>
</evidence>
<sequence length="184" mass="19926">MDNAVTFDPTGVVESARQSLTARVSEIKGRRLAVLNNTKWNASKLLRLSVAEMEEHGAKFDSVRYYDKHHFSSDADPALLDQIAAENDIVLTAIGDCGSCTSSCVNDGIQMELRGLPSAVIVTTEFEREAGLQKRAHGMDDLEPVVITHPISSLAPDLLGGRAREVAPQALSIWTTGRRPAAKV</sequence>
<evidence type="ECO:0000313" key="2">
    <source>
        <dbReference type="EMBL" id="PKW16671.1"/>
    </source>
</evidence>
<keyword evidence="3" id="KW-1185">Reference proteome</keyword>
<feature type="domain" description="UGSC-like" evidence="1">
    <location>
        <begin position="7"/>
        <end position="175"/>
    </location>
</feature>
<dbReference type="STRING" id="994479.GCA_000194155_04436"/>
<dbReference type="EMBL" id="PJNB01000001">
    <property type="protein sequence ID" value="PKW16671.1"/>
    <property type="molecule type" value="Genomic_DNA"/>
</dbReference>
<dbReference type="NCBIfam" id="NF041046">
    <property type="entry name" value="UGSC_fam"/>
    <property type="match status" value="1"/>
</dbReference>
<comment type="caution">
    <text evidence="2">The sequence shown here is derived from an EMBL/GenBank/DDBJ whole genome shotgun (WGS) entry which is preliminary data.</text>
</comment>
<dbReference type="InterPro" id="IPR057767">
    <property type="entry name" value="UGSC-like_dom"/>
</dbReference>
<evidence type="ECO:0000313" key="3">
    <source>
        <dbReference type="Proteomes" id="UP000233786"/>
    </source>
</evidence>
<reference evidence="2" key="1">
    <citation type="submission" date="2017-12" db="EMBL/GenBank/DDBJ databases">
        <title>Sequencing the genomes of 1000 Actinobacteria strains.</title>
        <authorList>
            <person name="Klenk H.-P."/>
        </authorList>
    </citation>
    <scope>NUCLEOTIDE SEQUENCE [LARGE SCALE GENOMIC DNA]</scope>
    <source>
        <strain evidence="2">DSM 44228</strain>
    </source>
</reference>
<proteinExistence type="predicted"/>
<dbReference type="InterPro" id="IPR049831">
    <property type="entry name" value="UGSC_seleno"/>
</dbReference>
<accession>A0A2N3Y1D3</accession>
<organism evidence="2 3">
    <name type="scientific">Saccharopolyspora spinosa</name>
    <dbReference type="NCBI Taxonomy" id="60894"/>
    <lineage>
        <taxon>Bacteria</taxon>
        <taxon>Bacillati</taxon>
        <taxon>Actinomycetota</taxon>
        <taxon>Actinomycetes</taxon>
        <taxon>Pseudonocardiales</taxon>
        <taxon>Pseudonocardiaceae</taxon>
        <taxon>Saccharopolyspora</taxon>
    </lineage>
</organism>
<dbReference type="AlphaFoldDB" id="A0A2N3Y1D3"/>